<feature type="transmembrane region" description="Helical" evidence="6">
    <location>
        <begin position="47"/>
        <end position="69"/>
    </location>
</feature>
<accession>A0A329BF07</accession>
<dbReference type="EMBL" id="QLTK01000032">
    <property type="protein sequence ID" value="RAS20938.1"/>
    <property type="molecule type" value="Genomic_DNA"/>
</dbReference>
<evidence type="ECO:0000256" key="1">
    <source>
        <dbReference type="ARBA" id="ARBA00004651"/>
    </source>
</evidence>
<feature type="transmembrane region" description="Helical" evidence="6">
    <location>
        <begin position="147"/>
        <end position="168"/>
    </location>
</feature>
<dbReference type="AlphaFoldDB" id="A0A329BF07"/>
<evidence type="ECO:0000256" key="5">
    <source>
        <dbReference type="ARBA" id="ARBA00023136"/>
    </source>
</evidence>
<dbReference type="RefSeq" id="WP_111935003.1">
    <property type="nucleotide sequence ID" value="NZ_CADFFP010000031.1"/>
</dbReference>
<evidence type="ECO:0000313" key="8">
    <source>
        <dbReference type="Proteomes" id="UP000248918"/>
    </source>
</evidence>
<dbReference type="Pfam" id="PF01810">
    <property type="entry name" value="LysE"/>
    <property type="match status" value="1"/>
</dbReference>
<dbReference type="OrthoDB" id="9812084at2"/>
<proteinExistence type="predicted"/>
<evidence type="ECO:0000256" key="2">
    <source>
        <dbReference type="ARBA" id="ARBA00022475"/>
    </source>
</evidence>
<dbReference type="GO" id="GO:0015171">
    <property type="term" value="F:amino acid transmembrane transporter activity"/>
    <property type="evidence" value="ECO:0007669"/>
    <property type="project" value="TreeGrafter"/>
</dbReference>
<comment type="subcellular location">
    <subcellularLocation>
        <location evidence="1">Cell membrane</location>
        <topology evidence="1">Multi-pass membrane protein</topology>
    </subcellularLocation>
</comment>
<keyword evidence="3 6" id="KW-0812">Transmembrane</keyword>
<dbReference type="GO" id="GO:0005886">
    <property type="term" value="C:plasma membrane"/>
    <property type="evidence" value="ECO:0007669"/>
    <property type="project" value="UniProtKB-SubCell"/>
</dbReference>
<dbReference type="Proteomes" id="UP000248918">
    <property type="component" value="Unassembled WGS sequence"/>
</dbReference>
<keyword evidence="2" id="KW-1003">Cell membrane</keyword>
<evidence type="ECO:0000256" key="3">
    <source>
        <dbReference type="ARBA" id="ARBA00022692"/>
    </source>
</evidence>
<sequence>MNNALLAQLSQVALFSIPLTISPGPNNLMMTTNCAQFGFRRTLPSLVGISLGVFVLFMVVALGLGGVLARYPQLHLALKVVGSAYILYLSYLLFTSHSSSAQKKTTERPITFVQAALLQVLNPKIWLLAATACSTFLPLTGNVHTDAILLSLTLGAIFFPCNSIWALFGLVMRGVMRGRAFYRTMGVMTASSVFFVLF</sequence>
<feature type="transmembrane region" description="Helical" evidence="6">
    <location>
        <begin position="180"/>
        <end position="197"/>
    </location>
</feature>
<comment type="caution">
    <text evidence="7">The sequence shown here is derived from an EMBL/GenBank/DDBJ whole genome shotgun (WGS) entry which is preliminary data.</text>
</comment>
<keyword evidence="4 6" id="KW-1133">Transmembrane helix</keyword>
<gene>
    <name evidence="7" type="ORF">BX591_13213</name>
</gene>
<organism evidence="7 8">
    <name type="scientific">Paraburkholderia bryophila</name>
    <dbReference type="NCBI Taxonomy" id="420952"/>
    <lineage>
        <taxon>Bacteria</taxon>
        <taxon>Pseudomonadati</taxon>
        <taxon>Pseudomonadota</taxon>
        <taxon>Betaproteobacteria</taxon>
        <taxon>Burkholderiales</taxon>
        <taxon>Burkholderiaceae</taxon>
        <taxon>Paraburkholderia</taxon>
    </lineage>
</organism>
<dbReference type="PANTHER" id="PTHR30086:SF20">
    <property type="entry name" value="ARGININE EXPORTER PROTEIN ARGO-RELATED"/>
    <property type="match status" value="1"/>
</dbReference>
<dbReference type="GO" id="GO:0033228">
    <property type="term" value="P:cysteine export across plasma membrane"/>
    <property type="evidence" value="ECO:0007669"/>
    <property type="project" value="TreeGrafter"/>
</dbReference>
<name>A0A329BF07_9BURK</name>
<reference evidence="7 8" key="1">
    <citation type="submission" date="2018-06" db="EMBL/GenBank/DDBJ databases">
        <title>Genomic Encyclopedia of Type Strains, Phase III (KMG-III): the genomes of soil and plant-associated and newly described type strains.</title>
        <authorList>
            <person name="Whitman W."/>
        </authorList>
    </citation>
    <scope>NUCLEOTIDE SEQUENCE [LARGE SCALE GENOMIC DNA]</scope>
    <source>
        <strain evidence="7 8">LMG 23644</strain>
    </source>
</reference>
<dbReference type="PANTHER" id="PTHR30086">
    <property type="entry name" value="ARGININE EXPORTER PROTEIN ARGO"/>
    <property type="match status" value="1"/>
</dbReference>
<evidence type="ECO:0000313" key="7">
    <source>
        <dbReference type="EMBL" id="RAS20938.1"/>
    </source>
</evidence>
<evidence type="ECO:0000256" key="6">
    <source>
        <dbReference type="SAM" id="Phobius"/>
    </source>
</evidence>
<feature type="transmembrane region" description="Helical" evidence="6">
    <location>
        <begin position="76"/>
        <end position="94"/>
    </location>
</feature>
<protein>
    <submittedName>
        <fullName evidence="7">Threonine/homoserine/homoserine lactone efflux protein</fullName>
    </submittedName>
</protein>
<keyword evidence="5 6" id="KW-0472">Membrane</keyword>
<dbReference type="InterPro" id="IPR001123">
    <property type="entry name" value="LeuE-type"/>
</dbReference>
<evidence type="ECO:0000256" key="4">
    <source>
        <dbReference type="ARBA" id="ARBA00022989"/>
    </source>
</evidence>